<name>A0A1V9YYW2_ACHHY</name>
<dbReference type="GO" id="GO:0008234">
    <property type="term" value="F:cysteine-type peptidase activity"/>
    <property type="evidence" value="ECO:0007669"/>
    <property type="project" value="InterPro"/>
</dbReference>
<keyword evidence="2" id="KW-0865">Zymogen</keyword>
<evidence type="ECO:0000256" key="1">
    <source>
        <dbReference type="ARBA" id="ARBA00008455"/>
    </source>
</evidence>
<protein>
    <submittedName>
        <fullName evidence="6">Cathepsin B, cysteine protease family C01A</fullName>
    </submittedName>
</protein>
<keyword evidence="6" id="KW-0645">Protease</keyword>
<comment type="similarity">
    <text evidence="1">Belongs to the peptidase C1 family.</text>
</comment>
<dbReference type="Proteomes" id="UP000243579">
    <property type="component" value="Unassembled WGS sequence"/>
</dbReference>
<dbReference type="Gene3D" id="3.90.70.10">
    <property type="entry name" value="Cysteine proteinases"/>
    <property type="match status" value="1"/>
</dbReference>
<dbReference type="STRING" id="1202772.A0A1V9YYW2"/>
<feature type="domain" description="Peptidase C1A papain C-terminal" evidence="5">
    <location>
        <begin position="61"/>
        <end position="310"/>
    </location>
</feature>
<dbReference type="Pfam" id="PF00112">
    <property type="entry name" value="Peptidase_C1"/>
    <property type="match status" value="1"/>
</dbReference>
<reference evidence="6 7" key="1">
    <citation type="journal article" date="2014" name="Genome Biol. Evol.">
        <title>The secreted proteins of Achlya hypogyna and Thraustotheca clavata identify the ancestral oomycete secretome and reveal gene acquisitions by horizontal gene transfer.</title>
        <authorList>
            <person name="Misner I."/>
            <person name="Blouin N."/>
            <person name="Leonard G."/>
            <person name="Richards T.A."/>
            <person name="Lane C.E."/>
        </authorList>
    </citation>
    <scope>NUCLEOTIDE SEQUENCE [LARGE SCALE GENOMIC DNA]</scope>
    <source>
        <strain evidence="6 7">ATCC 48635</strain>
    </source>
</reference>
<proteinExistence type="inferred from homology"/>
<evidence type="ECO:0000313" key="7">
    <source>
        <dbReference type="Proteomes" id="UP000243579"/>
    </source>
</evidence>
<keyword evidence="6" id="KW-0378">Hydrolase</keyword>
<dbReference type="InterPro" id="IPR013128">
    <property type="entry name" value="Peptidase_C1A"/>
</dbReference>
<dbReference type="EMBL" id="JNBR01000561">
    <property type="protein sequence ID" value="OQR90999.1"/>
    <property type="molecule type" value="Genomic_DNA"/>
</dbReference>
<evidence type="ECO:0000256" key="3">
    <source>
        <dbReference type="SAM" id="Phobius"/>
    </source>
</evidence>
<evidence type="ECO:0000256" key="2">
    <source>
        <dbReference type="ARBA" id="ARBA00023145"/>
    </source>
</evidence>
<keyword evidence="7" id="KW-1185">Reference proteome</keyword>
<dbReference type="AlphaFoldDB" id="A0A1V9YYW2"/>
<organism evidence="6 7">
    <name type="scientific">Achlya hypogyna</name>
    <name type="common">Oomycete</name>
    <name type="synonym">Protoachlya hypogyna</name>
    <dbReference type="NCBI Taxonomy" id="1202772"/>
    <lineage>
        <taxon>Eukaryota</taxon>
        <taxon>Sar</taxon>
        <taxon>Stramenopiles</taxon>
        <taxon>Oomycota</taxon>
        <taxon>Saprolegniomycetes</taxon>
        <taxon>Saprolegniales</taxon>
        <taxon>Achlyaceae</taxon>
        <taxon>Achlya</taxon>
    </lineage>
</organism>
<keyword evidence="3" id="KW-0472">Membrane</keyword>
<feature type="signal peptide" evidence="4">
    <location>
        <begin position="1"/>
        <end position="19"/>
    </location>
</feature>
<evidence type="ECO:0000313" key="6">
    <source>
        <dbReference type="EMBL" id="OQR90999.1"/>
    </source>
</evidence>
<gene>
    <name evidence="6" type="ORF">ACHHYP_05067</name>
</gene>
<dbReference type="InterPro" id="IPR038765">
    <property type="entry name" value="Papain-like_cys_pep_sf"/>
</dbReference>
<dbReference type="PANTHER" id="PTHR12411">
    <property type="entry name" value="CYSTEINE PROTEASE FAMILY C1-RELATED"/>
    <property type="match status" value="1"/>
</dbReference>
<dbReference type="FunFam" id="3.90.70.10:FF:000117">
    <property type="entry name" value="Probable papain cysteine protease"/>
    <property type="match status" value="1"/>
</dbReference>
<keyword evidence="4" id="KW-0732">Signal</keyword>
<dbReference type="OrthoDB" id="190265at2759"/>
<keyword evidence="3" id="KW-0812">Transmembrane</keyword>
<sequence length="410" mass="45691">MVAATSLYAAMRLLPLISAAWTALAGASYCHRTMRQREHLHPSVYQLPPPSEAEVSEMATLPAAFDWCDQGMCTSSWNQHIPTYCGSCFAHGALSSANDRIKILNHKLGYRGPDVMLGRQSFLNCGPGHGLSHGCKGGEPADVYEFMHQYGLPDETCLHYNATDYTKYIDLFNGTCPPEGYCINCMKTPENLTAPHCFPVTKMVRYRAKEYARIAGEHAMMKELLNGPITCGIACSPQFINDYSAGVLHDTSNFTHINHDVEIVGWGEKDGVKFWRARNSWGTYWGENGFFRIVRGINNLAIESDCHYMVPDVSDEELVWDESPAYGGSIYGIRPFDISKAAKLPPVNDTSAIAWNHDKQHRHEIRLDLLNASVLVTPSTSGLLLLLVGTALVVGAWLRKRRRSVYRTLD</sequence>
<accession>A0A1V9YYW2</accession>
<dbReference type="SMART" id="SM00645">
    <property type="entry name" value="Pept_C1"/>
    <property type="match status" value="1"/>
</dbReference>
<dbReference type="SUPFAM" id="SSF54001">
    <property type="entry name" value="Cysteine proteinases"/>
    <property type="match status" value="1"/>
</dbReference>
<dbReference type="InterPro" id="IPR000668">
    <property type="entry name" value="Peptidase_C1A_C"/>
</dbReference>
<feature type="chain" id="PRO_5018589971" evidence="4">
    <location>
        <begin position="20"/>
        <end position="410"/>
    </location>
</feature>
<dbReference type="GO" id="GO:0006508">
    <property type="term" value="P:proteolysis"/>
    <property type="evidence" value="ECO:0007669"/>
    <property type="project" value="UniProtKB-KW"/>
</dbReference>
<comment type="caution">
    <text evidence="6">The sequence shown here is derived from an EMBL/GenBank/DDBJ whole genome shotgun (WGS) entry which is preliminary data.</text>
</comment>
<feature type="transmembrane region" description="Helical" evidence="3">
    <location>
        <begin position="375"/>
        <end position="398"/>
    </location>
</feature>
<evidence type="ECO:0000256" key="4">
    <source>
        <dbReference type="SAM" id="SignalP"/>
    </source>
</evidence>
<evidence type="ECO:0000259" key="5">
    <source>
        <dbReference type="SMART" id="SM00645"/>
    </source>
</evidence>
<keyword evidence="3" id="KW-1133">Transmembrane helix</keyword>